<gene>
    <name evidence="10" type="primary">Spc1</name>
    <name evidence="10" type="ORF">Esi_0021_0131</name>
</gene>
<evidence type="ECO:0000256" key="6">
    <source>
        <dbReference type="ARBA" id="ARBA00022989"/>
    </source>
</evidence>
<dbReference type="GO" id="GO:0005787">
    <property type="term" value="C:signal peptidase complex"/>
    <property type="evidence" value="ECO:0007669"/>
    <property type="project" value="InterPro"/>
</dbReference>
<evidence type="ECO:0000256" key="9">
    <source>
        <dbReference type="SAM" id="Phobius"/>
    </source>
</evidence>
<dbReference type="PANTHER" id="PTHR13202">
    <property type="entry name" value="MICROSOMAL SIGNAL PEPTIDASE 12 KDA SUBUNIT"/>
    <property type="match status" value="1"/>
</dbReference>
<feature type="transmembrane region" description="Helical" evidence="9">
    <location>
        <begin position="12"/>
        <end position="32"/>
    </location>
</feature>
<dbReference type="OMA" id="CTPAWIY"/>
<dbReference type="STRING" id="2880.D7FQZ2"/>
<keyword evidence="11" id="KW-1185">Reference proteome</keyword>
<proteinExistence type="inferred from homology"/>
<evidence type="ECO:0000256" key="1">
    <source>
        <dbReference type="ARBA" id="ARBA00004477"/>
    </source>
</evidence>
<evidence type="ECO:0000313" key="10">
    <source>
        <dbReference type="EMBL" id="CBJ26146.1"/>
    </source>
</evidence>
<evidence type="ECO:0000256" key="7">
    <source>
        <dbReference type="ARBA" id="ARBA00023136"/>
    </source>
</evidence>
<evidence type="ECO:0000313" key="11">
    <source>
        <dbReference type="Proteomes" id="UP000002630"/>
    </source>
</evidence>
<evidence type="ECO:0000256" key="2">
    <source>
        <dbReference type="ARBA" id="ARBA00005245"/>
    </source>
</evidence>
<name>D7FQZ2_ECTSI</name>
<protein>
    <recommendedName>
        <fullName evidence="3">Signal peptidase complex subunit 1</fullName>
    </recommendedName>
</protein>
<dbReference type="GO" id="GO:0006465">
    <property type="term" value="P:signal peptide processing"/>
    <property type="evidence" value="ECO:0007669"/>
    <property type="project" value="InterPro"/>
</dbReference>
<keyword evidence="7 9" id="KW-0472">Membrane</keyword>
<evidence type="ECO:0000256" key="3">
    <source>
        <dbReference type="ARBA" id="ARBA00017059"/>
    </source>
</evidence>
<dbReference type="AlphaFoldDB" id="D7FQZ2"/>
<keyword evidence="5" id="KW-0256">Endoplasmic reticulum</keyword>
<comment type="subcellular location">
    <subcellularLocation>
        <location evidence="1">Endoplasmic reticulum membrane</location>
        <topology evidence="1">Multi-pass membrane protein</topology>
    </subcellularLocation>
</comment>
<dbReference type="PANTHER" id="PTHR13202:SF0">
    <property type="entry name" value="SIGNAL PEPTIDASE COMPLEX SUBUNIT 1"/>
    <property type="match status" value="1"/>
</dbReference>
<comment type="similarity">
    <text evidence="2">Belongs to the SPCS1 family.</text>
</comment>
<dbReference type="GO" id="GO:0045047">
    <property type="term" value="P:protein targeting to ER"/>
    <property type="evidence" value="ECO:0007669"/>
    <property type="project" value="TreeGrafter"/>
</dbReference>
<organism evidence="10 11">
    <name type="scientific">Ectocarpus siliculosus</name>
    <name type="common">Brown alga</name>
    <name type="synonym">Conferva siliculosa</name>
    <dbReference type="NCBI Taxonomy" id="2880"/>
    <lineage>
        <taxon>Eukaryota</taxon>
        <taxon>Sar</taxon>
        <taxon>Stramenopiles</taxon>
        <taxon>Ochrophyta</taxon>
        <taxon>PX clade</taxon>
        <taxon>Phaeophyceae</taxon>
        <taxon>Ectocarpales</taxon>
        <taxon>Ectocarpaceae</taxon>
        <taxon>Ectocarpus</taxon>
    </lineage>
</organism>
<dbReference type="Proteomes" id="UP000002630">
    <property type="component" value="Linkage Group LG14"/>
</dbReference>
<comment type="function">
    <text evidence="8">Component of the signal peptidase complex (SPC) which catalyzes the cleavage of N-terminal signal sequences from nascent proteins as they are translocated into the lumen of the endoplasmic reticulum. Dispensable for SPC enzymatic activity.</text>
</comment>
<evidence type="ECO:0000256" key="4">
    <source>
        <dbReference type="ARBA" id="ARBA00022692"/>
    </source>
</evidence>
<dbReference type="OrthoDB" id="263893at2759"/>
<dbReference type="EMBL" id="FN648387">
    <property type="protein sequence ID" value="CBJ26146.1"/>
    <property type="molecule type" value="Genomic_DNA"/>
</dbReference>
<dbReference type="Pfam" id="PF06645">
    <property type="entry name" value="SPC12"/>
    <property type="match status" value="1"/>
</dbReference>
<accession>D7FQZ2</accession>
<evidence type="ECO:0000256" key="8">
    <source>
        <dbReference type="ARBA" id="ARBA00045204"/>
    </source>
</evidence>
<dbReference type="InterPro" id="IPR009542">
    <property type="entry name" value="Spc1/SPCS1"/>
</dbReference>
<evidence type="ECO:0000256" key="5">
    <source>
        <dbReference type="ARBA" id="ARBA00022824"/>
    </source>
</evidence>
<feature type="transmembrane region" description="Helical" evidence="9">
    <location>
        <begin position="38"/>
        <end position="59"/>
    </location>
</feature>
<sequence length="87" mass="9697">MDFKGQLLAENLYFYIVILLGAVGWVVGFVMGDFMYTLAGWGAGMALSMILVVPDWPMFNRNPTKWLDRLPPREGVMPVGAAAEDEE</sequence>
<reference evidence="10 11" key="1">
    <citation type="journal article" date="2010" name="Nature">
        <title>The Ectocarpus genome and the independent evolution of multicellularity in brown algae.</title>
        <authorList>
            <person name="Cock J.M."/>
            <person name="Sterck L."/>
            <person name="Rouze P."/>
            <person name="Scornet D."/>
            <person name="Allen A.E."/>
            <person name="Amoutzias G."/>
            <person name="Anthouard V."/>
            <person name="Artiguenave F."/>
            <person name="Aury J.M."/>
            <person name="Badger J.H."/>
            <person name="Beszteri B."/>
            <person name="Billiau K."/>
            <person name="Bonnet E."/>
            <person name="Bothwell J.H."/>
            <person name="Bowler C."/>
            <person name="Boyen C."/>
            <person name="Brownlee C."/>
            <person name="Carrano C.J."/>
            <person name="Charrier B."/>
            <person name="Cho G.Y."/>
            <person name="Coelho S.M."/>
            <person name="Collen J."/>
            <person name="Corre E."/>
            <person name="Da Silva C."/>
            <person name="Delage L."/>
            <person name="Delaroque N."/>
            <person name="Dittami S.M."/>
            <person name="Doulbeau S."/>
            <person name="Elias M."/>
            <person name="Farnham G."/>
            <person name="Gachon C.M."/>
            <person name="Gschloessl B."/>
            <person name="Heesch S."/>
            <person name="Jabbari K."/>
            <person name="Jubin C."/>
            <person name="Kawai H."/>
            <person name="Kimura K."/>
            <person name="Kloareg B."/>
            <person name="Kupper F.C."/>
            <person name="Lang D."/>
            <person name="Le Bail A."/>
            <person name="Leblanc C."/>
            <person name="Lerouge P."/>
            <person name="Lohr M."/>
            <person name="Lopez P.J."/>
            <person name="Martens C."/>
            <person name="Maumus F."/>
            <person name="Michel G."/>
            <person name="Miranda-Saavedra D."/>
            <person name="Morales J."/>
            <person name="Moreau H."/>
            <person name="Motomura T."/>
            <person name="Nagasato C."/>
            <person name="Napoli C.A."/>
            <person name="Nelson D.R."/>
            <person name="Nyvall-Collen P."/>
            <person name="Peters A.F."/>
            <person name="Pommier C."/>
            <person name="Potin P."/>
            <person name="Poulain J."/>
            <person name="Quesneville H."/>
            <person name="Read B."/>
            <person name="Rensing S.A."/>
            <person name="Ritter A."/>
            <person name="Rousvoal S."/>
            <person name="Samanta M."/>
            <person name="Samson G."/>
            <person name="Schroeder D.C."/>
            <person name="Segurens B."/>
            <person name="Strittmatter M."/>
            <person name="Tonon T."/>
            <person name="Tregear J.W."/>
            <person name="Valentin K."/>
            <person name="von Dassow P."/>
            <person name="Yamagishi T."/>
            <person name="Van de Peer Y."/>
            <person name="Wincker P."/>
        </authorList>
    </citation>
    <scope>NUCLEOTIDE SEQUENCE [LARGE SCALE GENOMIC DNA]</scope>
    <source>
        <strain evidence="11">Ec32 / CCAP1310/4</strain>
    </source>
</reference>
<keyword evidence="4 9" id="KW-0812">Transmembrane</keyword>
<keyword evidence="6 9" id="KW-1133">Transmembrane helix</keyword>
<dbReference type="eggNOG" id="KOG4112">
    <property type="taxonomic scope" value="Eukaryota"/>
</dbReference>